<dbReference type="EMBL" id="JACXAD010000016">
    <property type="protein sequence ID" value="MBD2769140.1"/>
    <property type="molecule type" value="Genomic_DNA"/>
</dbReference>
<feature type="compositionally biased region" description="Polar residues" evidence="1">
    <location>
        <begin position="25"/>
        <end position="35"/>
    </location>
</feature>
<dbReference type="PANTHER" id="PTHR38593:SF1">
    <property type="entry name" value="BLR2558 PROTEIN"/>
    <property type="match status" value="1"/>
</dbReference>
<dbReference type="Gene3D" id="1.20.1260.10">
    <property type="match status" value="1"/>
</dbReference>
<name>A0A927BF65_9BACT</name>
<proteinExistence type="predicted"/>
<accession>A0A927BF65</accession>
<feature type="compositionally biased region" description="Low complexity" evidence="1">
    <location>
        <begin position="36"/>
        <end position="51"/>
    </location>
</feature>
<organism evidence="3 4">
    <name type="scientific">Hymenobacter montanus</name>
    <dbReference type="NCBI Taxonomy" id="2771359"/>
    <lineage>
        <taxon>Bacteria</taxon>
        <taxon>Pseudomonadati</taxon>
        <taxon>Bacteroidota</taxon>
        <taxon>Cytophagia</taxon>
        <taxon>Cytophagales</taxon>
        <taxon>Hymenobacteraceae</taxon>
        <taxon>Hymenobacter</taxon>
    </lineage>
</organism>
<dbReference type="Proteomes" id="UP000612233">
    <property type="component" value="Unassembled WGS sequence"/>
</dbReference>
<dbReference type="InterPro" id="IPR025419">
    <property type="entry name" value="DUF4142"/>
</dbReference>
<evidence type="ECO:0000313" key="3">
    <source>
        <dbReference type="EMBL" id="MBD2769140.1"/>
    </source>
</evidence>
<protein>
    <submittedName>
        <fullName evidence="3">DUF4142 domain-containing protein</fullName>
    </submittedName>
</protein>
<reference evidence="3" key="1">
    <citation type="submission" date="2020-09" db="EMBL/GenBank/DDBJ databases">
        <authorList>
            <person name="Kim M.K."/>
        </authorList>
    </citation>
    <scope>NUCLEOTIDE SEQUENCE</scope>
    <source>
        <strain evidence="3">BT664</strain>
    </source>
</reference>
<comment type="caution">
    <text evidence="3">The sequence shown here is derived from an EMBL/GenBank/DDBJ whole genome shotgun (WGS) entry which is preliminary data.</text>
</comment>
<feature type="domain" description="DUF4142" evidence="2">
    <location>
        <begin position="97"/>
        <end position="231"/>
    </location>
</feature>
<keyword evidence="4" id="KW-1185">Reference proteome</keyword>
<dbReference type="PANTHER" id="PTHR38593">
    <property type="entry name" value="BLR2558 PROTEIN"/>
    <property type="match status" value="1"/>
</dbReference>
<dbReference type="AlphaFoldDB" id="A0A927BF65"/>
<evidence type="ECO:0000259" key="2">
    <source>
        <dbReference type="Pfam" id="PF13628"/>
    </source>
</evidence>
<sequence length="237" mass="24959">MKRSFLPLLATGLLTLASCGDNKSATAENGNASDNTMTSSATGGDTASTTMPAGSDKPENQPQNAGTAQGTAGNGAMTGAEAGALGDPNGPTAPHKDDKEFMMSAAHSDQNEIQQSKMALAKGVTGMAKDMANKMIADHSKSTADLKQIAAKKGVTLPTDMDAEHKALAPAMEKLSGKEFEQKYMAQMQADHQKTANTMMAHEKMTQDADLKAFITKTLPVVQQHLQMAQQNNNMKM</sequence>
<dbReference type="RefSeq" id="WP_191005948.1">
    <property type="nucleotide sequence ID" value="NZ_JACXAD010000016.1"/>
</dbReference>
<dbReference type="InterPro" id="IPR012347">
    <property type="entry name" value="Ferritin-like"/>
</dbReference>
<dbReference type="PROSITE" id="PS51257">
    <property type="entry name" value="PROKAR_LIPOPROTEIN"/>
    <property type="match status" value="1"/>
</dbReference>
<gene>
    <name evidence="3" type="ORF">IC235_14695</name>
</gene>
<evidence type="ECO:0000256" key="1">
    <source>
        <dbReference type="SAM" id="MobiDB-lite"/>
    </source>
</evidence>
<feature type="compositionally biased region" description="Low complexity" evidence="1">
    <location>
        <begin position="65"/>
        <end position="84"/>
    </location>
</feature>
<evidence type="ECO:0000313" key="4">
    <source>
        <dbReference type="Proteomes" id="UP000612233"/>
    </source>
</evidence>
<dbReference type="Pfam" id="PF13628">
    <property type="entry name" value="DUF4142"/>
    <property type="match status" value="1"/>
</dbReference>
<feature type="region of interest" description="Disordered" evidence="1">
    <location>
        <begin position="25"/>
        <end position="98"/>
    </location>
</feature>